<accession>A0A449HB06</accession>
<proteinExistence type="predicted"/>
<reference evidence="1" key="1">
    <citation type="submission" date="2019-02" db="EMBL/GenBank/DDBJ databases">
        <authorList>
            <consortium name="Pathogen Informatics"/>
        </authorList>
    </citation>
    <scope>NUCLEOTIDE SEQUENCE</scope>
    <source>
        <strain evidence="1">3012STDY6733949</strain>
    </source>
</reference>
<protein>
    <submittedName>
        <fullName evidence="1">Uncharacterized protein</fullName>
    </submittedName>
</protein>
<name>A0A449HB06_NOCFR</name>
<dbReference type="AlphaFoldDB" id="A0A449HB06"/>
<dbReference type="EMBL" id="CAACYE010000005">
    <property type="protein sequence ID" value="VFA81606.1"/>
    <property type="molecule type" value="Genomic_DNA"/>
</dbReference>
<evidence type="ECO:0000313" key="1">
    <source>
        <dbReference type="EMBL" id="VFA81606.1"/>
    </source>
</evidence>
<sequence>MVDRVRLNHATIAKILKSQGVADLVNRAAREVAAHAGEDADVDEYTTDRGAASVAVPAEQQAIEGALTRAAAAASLEVRQRP</sequence>
<dbReference type="RefSeq" id="WP_137354341.1">
    <property type="nucleotide sequence ID" value="NZ_CAACYE020000001.1"/>
</dbReference>
<organism evidence="1">
    <name type="scientific">Nocardia farcinica</name>
    <dbReference type="NCBI Taxonomy" id="37329"/>
    <lineage>
        <taxon>Bacteria</taxon>
        <taxon>Bacillati</taxon>
        <taxon>Actinomycetota</taxon>
        <taxon>Actinomycetes</taxon>
        <taxon>Mycobacteriales</taxon>
        <taxon>Nocardiaceae</taxon>
        <taxon>Nocardia</taxon>
    </lineage>
</organism>
<gene>
    <name evidence="1" type="ORF">NCTC1935_00188</name>
</gene>